<gene>
    <name evidence="1" type="ORF">HMPREF0765_1242</name>
</gene>
<evidence type="ECO:0008006" key="3">
    <source>
        <dbReference type="Google" id="ProtNLM"/>
    </source>
</evidence>
<accession>C2FV86</accession>
<evidence type="ECO:0000313" key="2">
    <source>
        <dbReference type="Proteomes" id="UP000006241"/>
    </source>
</evidence>
<organism evidence="1 2">
    <name type="scientific">Sphingobacterium spiritivorum ATCC 33300</name>
    <dbReference type="NCBI Taxonomy" id="525372"/>
    <lineage>
        <taxon>Bacteria</taxon>
        <taxon>Pseudomonadati</taxon>
        <taxon>Bacteroidota</taxon>
        <taxon>Sphingobacteriia</taxon>
        <taxon>Sphingobacteriales</taxon>
        <taxon>Sphingobacteriaceae</taxon>
        <taxon>Sphingobacterium</taxon>
    </lineage>
</organism>
<proteinExistence type="predicted"/>
<dbReference type="EMBL" id="ACHB01000030">
    <property type="protein sequence ID" value="EEI93209.1"/>
    <property type="molecule type" value="Genomic_DNA"/>
</dbReference>
<dbReference type="HOGENOM" id="CLU_1727703_0_0_10"/>
<reference evidence="1 2" key="1">
    <citation type="submission" date="2009-01" db="EMBL/GenBank/DDBJ databases">
        <authorList>
            <person name="Qin X."/>
            <person name="Bachman B."/>
            <person name="Battles P."/>
            <person name="Bell A."/>
            <person name="Bess C."/>
            <person name="Bickham C."/>
            <person name="Chaboub L."/>
            <person name="Chen D."/>
            <person name="Coyle M."/>
            <person name="Deiros D.R."/>
            <person name="Dinh H."/>
            <person name="Forbes L."/>
            <person name="Fowler G."/>
            <person name="Francisco L."/>
            <person name="Fu Q."/>
            <person name="Gubbala S."/>
            <person name="Hale W."/>
            <person name="Han Y."/>
            <person name="Hemphill L."/>
            <person name="Highlander S.K."/>
            <person name="Hirani K."/>
            <person name="Hogues M."/>
            <person name="Jackson L."/>
            <person name="Jakkamsetti A."/>
            <person name="Javaid M."/>
            <person name="Jiang H."/>
            <person name="Korchina V."/>
            <person name="Kovar C."/>
            <person name="Lara F."/>
            <person name="Lee S."/>
            <person name="Mata R."/>
            <person name="Mathew T."/>
            <person name="Moen C."/>
            <person name="Morales K."/>
            <person name="Munidasa M."/>
            <person name="Nazareth L."/>
            <person name="Ngo R."/>
            <person name="Nguyen L."/>
            <person name="Okwuonu G."/>
            <person name="Ongeri F."/>
            <person name="Patil S."/>
            <person name="Petrosino J."/>
            <person name="Pham C."/>
            <person name="Pham P."/>
            <person name="Pu L.-L."/>
            <person name="Puazo M."/>
            <person name="Raj R."/>
            <person name="Reid J."/>
            <person name="Rouhana J."/>
            <person name="Saada N."/>
            <person name="Shang Y."/>
            <person name="Simmons D."/>
            <person name="Thornton R."/>
            <person name="Warren J."/>
            <person name="Weissenberger G."/>
            <person name="Zhang J."/>
            <person name="Zhang L."/>
            <person name="Zhou C."/>
            <person name="Zhu D."/>
            <person name="Muzny D."/>
            <person name="Worley K."/>
            <person name="Gibbs R."/>
        </authorList>
    </citation>
    <scope>NUCLEOTIDE SEQUENCE [LARGE SCALE GENOMIC DNA]</scope>
    <source>
        <strain evidence="1 2">ATCC 33300</strain>
    </source>
</reference>
<protein>
    <recommendedName>
        <fullName evidence="3">DUF4843 domain-containing protein</fullName>
    </recommendedName>
</protein>
<dbReference type="AlphaFoldDB" id="C2FV86"/>
<sequence>MTVMKKIIYTTAFLLLSLFYISCDENKMEPFDQPFFYIHVNNLDAVNVQSSRNETVEYKVNLSSKMQYDPITLTYQVLVGDGLKEGVDFELPDANRQLVFKPGFFEMTIRVRWINHAIDTSKDNTLKIKLIENDKNILIGYPGPDKRQSQLTITKTL</sequence>
<name>C2FV86_SPHSI</name>
<dbReference type="Proteomes" id="UP000006241">
    <property type="component" value="Unassembled WGS sequence"/>
</dbReference>
<comment type="caution">
    <text evidence="1">The sequence shown here is derived from an EMBL/GenBank/DDBJ whole genome shotgun (WGS) entry which is preliminary data.</text>
</comment>
<evidence type="ECO:0000313" key="1">
    <source>
        <dbReference type="EMBL" id="EEI93209.1"/>
    </source>
</evidence>